<evidence type="ECO:0000256" key="1">
    <source>
        <dbReference type="SAM" id="MobiDB-lite"/>
    </source>
</evidence>
<reference evidence="2 3" key="1">
    <citation type="submission" date="2019-03" db="EMBL/GenBank/DDBJ databases">
        <title>Genomic Encyclopedia of Type Strains, Phase IV (KMG-IV): sequencing the most valuable type-strain genomes for metagenomic binning, comparative biology and taxonomic classification.</title>
        <authorList>
            <person name="Goeker M."/>
        </authorList>
    </citation>
    <scope>NUCLEOTIDE SEQUENCE [LARGE SCALE GENOMIC DNA]</scope>
    <source>
        <strain evidence="2 3">DSM 16998</strain>
    </source>
</reference>
<keyword evidence="3" id="KW-1185">Reference proteome</keyword>
<evidence type="ECO:0000313" key="2">
    <source>
        <dbReference type="EMBL" id="TDP73143.1"/>
    </source>
</evidence>
<name>A0A4R6QQW7_9BURK</name>
<accession>A0A4R6QQW7</accession>
<proteinExistence type="predicted"/>
<feature type="region of interest" description="Disordered" evidence="1">
    <location>
        <begin position="1"/>
        <end position="26"/>
    </location>
</feature>
<dbReference type="EMBL" id="SNXS01000002">
    <property type="protein sequence ID" value="TDP73143.1"/>
    <property type="molecule type" value="Genomic_DNA"/>
</dbReference>
<gene>
    <name evidence="2" type="ORF">DES47_102890</name>
</gene>
<dbReference type="Proteomes" id="UP000295361">
    <property type="component" value="Unassembled WGS sequence"/>
</dbReference>
<sequence>MLGASQAPNAGTLTAGPDPGAWKPGMKQQPWRLALIALGLLAGCASAPPPKPLPAPPPPAARPAPAQTDAQRRTEFDRSLDHWHGARTQELFAKLGAPKSSTRSGDGTLVHLYARSAQLKGPKGPVTFSCVVRYIVNERSDRIINHSIEGC</sequence>
<feature type="compositionally biased region" description="Polar residues" evidence="1">
    <location>
        <begin position="1"/>
        <end position="12"/>
    </location>
</feature>
<feature type="region of interest" description="Disordered" evidence="1">
    <location>
        <begin position="46"/>
        <end position="77"/>
    </location>
</feature>
<dbReference type="AlphaFoldDB" id="A0A4R6QQW7"/>
<feature type="compositionally biased region" description="Pro residues" evidence="1">
    <location>
        <begin position="47"/>
        <end position="62"/>
    </location>
</feature>
<protein>
    <submittedName>
        <fullName evidence="2">Uncharacterized protein</fullName>
    </submittedName>
</protein>
<dbReference type="InParanoid" id="A0A4R6QQW7"/>
<evidence type="ECO:0000313" key="3">
    <source>
        <dbReference type="Proteomes" id="UP000295361"/>
    </source>
</evidence>
<organism evidence="2 3">
    <name type="scientific">Roseateles toxinivorans</name>
    <dbReference type="NCBI Taxonomy" id="270368"/>
    <lineage>
        <taxon>Bacteria</taxon>
        <taxon>Pseudomonadati</taxon>
        <taxon>Pseudomonadota</taxon>
        <taxon>Betaproteobacteria</taxon>
        <taxon>Burkholderiales</taxon>
        <taxon>Sphaerotilaceae</taxon>
        <taxon>Roseateles</taxon>
    </lineage>
</organism>
<comment type="caution">
    <text evidence="2">The sequence shown here is derived from an EMBL/GenBank/DDBJ whole genome shotgun (WGS) entry which is preliminary data.</text>
</comment>